<dbReference type="STRING" id="1817758.A2150_05305"/>
<evidence type="ECO:0000313" key="10">
    <source>
        <dbReference type="Proteomes" id="UP000177925"/>
    </source>
</evidence>
<dbReference type="GO" id="GO:0005737">
    <property type="term" value="C:cytoplasm"/>
    <property type="evidence" value="ECO:0007669"/>
    <property type="project" value="TreeGrafter"/>
</dbReference>
<keyword evidence="6" id="KW-0408">Iron</keyword>
<dbReference type="Proteomes" id="UP000177925">
    <property type="component" value="Unassembled WGS sequence"/>
</dbReference>
<feature type="region of interest" description="Disordered" evidence="7">
    <location>
        <begin position="1"/>
        <end position="35"/>
    </location>
</feature>
<dbReference type="InterPro" id="IPR018028">
    <property type="entry name" value="Catalase"/>
</dbReference>
<dbReference type="GO" id="GO:0042744">
    <property type="term" value="P:hydrogen peroxide catabolic process"/>
    <property type="evidence" value="ECO:0007669"/>
    <property type="project" value="TreeGrafter"/>
</dbReference>
<protein>
    <recommendedName>
        <fullName evidence="8">Catalase immune-responsive domain-containing protein</fullName>
    </recommendedName>
</protein>
<keyword evidence="3" id="KW-0349">Heme</keyword>
<dbReference type="GO" id="GO:0004096">
    <property type="term" value="F:catalase activity"/>
    <property type="evidence" value="ECO:0007669"/>
    <property type="project" value="InterPro"/>
</dbReference>
<dbReference type="GO" id="GO:0020037">
    <property type="term" value="F:heme binding"/>
    <property type="evidence" value="ECO:0007669"/>
    <property type="project" value="InterPro"/>
</dbReference>
<dbReference type="PANTHER" id="PTHR11465">
    <property type="entry name" value="CATALASE"/>
    <property type="match status" value="1"/>
</dbReference>
<dbReference type="GO" id="GO:0042542">
    <property type="term" value="P:response to hydrogen peroxide"/>
    <property type="evidence" value="ECO:0007669"/>
    <property type="project" value="TreeGrafter"/>
</dbReference>
<dbReference type="InterPro" id="IPR010582">
    <property type="entry name" value="Catalase_immune_responsive"/>
</dbReference>
<evidence type="ECO:0000256" key="5">
    <source>
        <dbReference type="ARBA" id="ARBA00023002"/>
    </source>
</evidence>
<name>A0A1F6THD4_9PROT</name>
<evidence type="ECO:0000256" key="2">
    <source>
        <dbReference type="ARBA" id="ARBA00022559"/>
    </source>
</evidence>
<comment type="caution">
    <text evidence="9">The sequence shown here is derived from an EMBL/GenBank/DDBJ whole genome shotgun (WGS) entry which is preliminary data.</text>
</comment>
<dbReference type="EMBL" id="MFSS01000021">
    <property type="protein sequence ID" value="OGI44540.1"/>
    <property type="molecule type" value="Genomic_DNA"/>
</dbReference>
<gene>
    <name evidence="9" type="ORF">A2150_05305</name>
</gene>
<evidence type="ECO:0000256" key="3">
    <source>
        <dbReference type="ARBA" id="ARBA00022617"/>
    </source>
</evidence>
<evidence type="ECO:0000256" key="1">
    <source>
        <dbReference type="ARBA" id="ARBA00005329"/>
    </source>
</evidence>
<evidence type="ECO:0000256" key="4">
    <source>
        <dbReference type="ARBA" id="ARBA00022723"/>
    </source>
</evidence>
<dbReference type="Gene3D" id="2.40.180.10">
    <property type="entry name" value="Catalase core domain"/>
    <property type="match status" value="1"/>
</dbReference>
<evidence type="ECO:0000313" key="9">
    <source>
        <dbReference type="EMBL" id="OGI44540.1"/>
    </source>
</evidence>
<evidence type="ECO:0000256" key="7">
    <source>
        <dbReference type="SAM" id="MobiDB-lite"/>
    </source>
</evidence>
<proteinExistence type="inferred from homology"/>
<accession>A0A1F6THD4</accession>
<dbReference type="InterPro" id="IPR020835">
    <property type="entry name" value="Catalase_sf"/>
</dbReference>
<dbReference type="GO" id="GO:0046872">
    <property type="term" value="F:metal ion binding"/>
    <property type="evidence" value="ECO:0007669"/>
    <property type="project" value="UniProtKB-KW"/>
</dbReference>
<dbReference type="PANTHER" id="PTHR11465:SF9">
    <property type="entry name" value="CATALASE"/>
    <property type="match status" value="1"/>
</dbReference>
<evidence type="ECO:0000259" key="8">
    <source>
        <dbReference type="Pfam" id="PF06628"/>
    </source>
</evidence>
<keyword evidence="2" id="KW-0575">Peroxidase</keyword>
<reference evidence="9 10" key="1">
    <citation type="journal article" date="2016" name="Nat. Commun.">
        <title>Thousands of microbial genomes shed light on interconnected biogeochemical processes in an aquifer system.</title>
        <authorList>
            <person name="Anantharaman K."/>
            <person name="Brown C.T."/>
            <person name="Hug L.A."/>
            <person name="Sharon I."/>
            <person name="Castelle C.J."/>
            <person name="Probst A.J."/>
            <person name="Thomas B.C."/>
            <person name="Singh A."/>
            <person name="Wilkins M.J."/>
            <person name="Karaoz U."/>
            <person name="Brodie E.L."/>
            <person name="Williams K.H."/>
            <person name="Hubbard S.S."/>
            <person name="Banfield J.F."/>
        </authorList>
    </citation>
    <scope>NUCLEOTIDE SEQUENCE [LARGE SCALE GENOMIC DNA]</scope>
</reference>
<sequence length="117" mass="12528">MRFDGNGGGRPVYQPNSFNGPVEDPGAKDPPLKISGNADRYDHWAGNADYWTQAGNLFRLMSAGEKARTIANIVGAMQGVPRAIQLRQIRHFTKADAAYGEAVAKGLGIDAKDVKAA</sequence>
<comment type="similarity">
    <text evidence="1">Belongs to the catalase family.</text>
</comment>
<dbReference type="Pfam" id="PF06628">
    <property type="entry name" value="Catalase-rel"/>
    <property type="match status" value="1"/>
</dbReference>
<organism evidence="9 10">
    <name type="scientific">Candidatus Muproteobacteria bacterium RBG_16_64_11</name>
    <dbReference type="NCBI Taxonomy" id="1817758"/>
    <lineage>
        <taxon>Bacteria</taxon>
        <taxon>Pseudomonadati</taxon>
        <taxon>Pseudomonadota</taxon>
        <taxon>Candidatus Muproteobacteria</taxon>
    </lineage>
</organism>
<dbReference type="AlphaFoldDB" id="A0A1F6THD4"/>
<evidence type="ECO:0000256" key="6">
    <source>
        <dbReference type="ARBA" id="ARBA00023004"/>
    </source>
</evidence>
<keyword evidence="5" id="KW-0560">Oxidoreductase</keyword>
<feature type="domain" description="Catalase immune-responsive" evidence="8">
    <location>
        <begin position="48"/>
        <end position="107"/>
    </location>
</feature>
<feature type="compositionally biased region" description="Gly residues" evidence="7">
    <location>
        <begin position="1"/>
        <end position="10"/>
    </location>
</feature>
<dbReference type="SUPFAM" id="SSF56634">
    <property type="entry name" value="Heme-dependent catalase-like"/>
    <property type="match status" value="1"/>
</dbReference>
<keyword evidence="4" id="KW-0479">Metal-binding</keyword>